<dbReference type="EMBL" id="CAFBND010000077">
    <property type="protein sequence ID" value="CAB4950867.1"/>
    <property type="molecule type" value="Genomic_DNA"/>
</dbReference>
<protein>
    <submittedName>
        <fullName evidence="3">Unannotated protein</fullName>
    </submittedName>
</protein>
<gene>
    <name evidence="1" type="ORF">UFOPK3268_00326</name>
    <name evidence="2" type="ORF">UFOPK3752_01647</name>
    <name evidence="3" type="ORF">UFOPK4150_00725</name>
</gene>
<dbReference type="GO" id="GO:0004721">
    <property type="term" value="F:phosphoprotein phosphatase activity"/>
    <property type="evidence" value="ECO:0007669"/>
    <property type="project" value="InterPro"/>
</dbReference>
<organism evidence="3">
    <name type="scientific">freshwater metagenome</name>
    <dbReference type="NCBI Taxonomy" id="449393"/>
    <lineage>
        <taxon>unclassified sequences</taxon>
        <taxon>metagenomes</taxon>
        <taxon>ecological metagenomes</taxon>
    </lineage>
</organism>
<dbReference type="Pfam" id="PF13350">
    <property type="entry name" value="Y_phosphatase3"/>
    <property type="match status" value="1"/>
</dbReference>
<dbReference type="SUPFAM" id="SSF52799">
    <property type="entry name" value="(Phosphotyrosine protein) phosphatases II"/>
    <property type="match status" value="1"/>
</dbReference>
<evidence type="ECO:0000313" key="1">
    <source>
        <dbReference type="EMBL" id="CAB4846897.1"/>
    </source>
</evidence>
<proteinExistence type="predicted"/>
<evidence type="ECO:0000313" key="2">
    <source>
        <dbReference type="EMBL" id="CAB4950867.1"/>
    </source>
</evidence>
<evidence type="ECO:0000313" key="3">
    <source>
        <dbReference type="EMBL" id="CAB5028356.1"/>
    </source>
</evidence>
<dbReference type="InterPro" id="IPR029021">
    <property type="entry name" value="Prot-tyrosine_phosphatase-like"/>
</dbReference>
<dbReference type="InterPro" id="IPR016130">
    <property type="entry name" value="Tyr_Pase_AS"/>
</dbReference>
<dbReference type="EMBL" id="CAFBIZ010000024">
    <property type="protein sequence ID" value="CAB4846897.1"/>
    <property type="molecule type" value="Genomic_DNA"/>
</dbReference>
<dbReference type="AlphaFoldDB" id="A0A6J7RHX5"/>
<dbReference type="InterPro" id="IPR026893">
    <property type="entry name" value="Tyr/Ser_Pase_IphP-type"/>
</dbReference>
<dbReference type="Gene3D" id="3.90.190.10">
    <property type="entry name" value="Protein tyrosine phosphatase superfamily"/>
    <property type="match status" value="1"/>
</dbReference>
<sequence>MDIDGMHNVRDLGGVPIPGGETARGVVLRGETPVNLTALGAEQIRARGVRHVLDLREPDERAIDGDGHLAPDFQRSNPLHECVPLARSTIEDDPIGRVCAADVVADRYCSYLQNGSFRLAEALSRSAWSTSTLYVHCAVGKDRTGVVSALLLKLAGAHDDSVIDDHLLTADRVRPVLMRLGARAAYAHLAEPDWAAQQPSADAMGLFLGHLRAQGGARAWMLHHAADGETVDRLSARLQGERVAARTAS</sequence>
<accession>A0A6J7RHX5</accession>
<dbReference type="EMBL" id="CAFBPU010000011">
    <property type="protein sequence ID" value="CAB5028356.1"/>
    <property type="molecule type" value="Genomic_DNA"/>
</dbReference>
<dbReference type="PROSITE" id="PS00383">
    <property type="entry name" value="TYR_PHOSPHATASE_1"/>
    <property type="match status" value="1"/>
</dbReference>
<name>A0A6J7RHX5_9ZZZZ</name>
<reference evidence="3" key="1">
    <citation type="submission" date="2020-05" db="EMBL/GenBank/DDBJ databases">
        <authorList>
            <person name="Chiriac C."/>
            <person name="Salcher M."/>
            <person name="Ghai R."/>
            <person name="Kavagutti S V."/>
        </authorList>
    </citation>
    <scope>NUCLEOTIDE SEQUENCE</scope>
</reference>